<proteinExistence type="predicted"/>
<feature type="compositionally biased region" description="Low complexity" evidence="1">
    <location>
        <begin position="403"/>
        <end position="419"/>
    </location>
</feature>
<feature type="compositionally biased region" description="Basic and acidic residues" evidence="1">
    <location>
        <begin position="547"/>
        <end position="557"/>
    </location>
</feature>
<gene>
    <name evidence="4" type="primary">20349923</name>
    <name evidence="3" type="ORF">GGTG_09465</name>
</gene>
<reference evidence="4" key="4">
    <citation type="journal article" date="2015" name="G3 (Bethesda)">
        <title>Genome sequences of three phytopathogenic species of the Magnaporthaceae family of fungi.</title>
        <authorList>
            <person name="Okagaki L.H."/>
            <person name="Nunes C.C."/>
            <person name="Sailsbery J."/>
            <person name="Clay B."/>
            <person name="Brown D."/>
            <person name="John T."/>
            <person name="Oh Y."/>
            <person name="Young N."/>
            <person name="Fitzgerald M."/>
            <person name="Haas B.J."/>
            <person name="Zeng Q."/>
            <person name="Young S."/>
            <person name="Adiconis X."/>
            <person name="Fan L."/>
            <person name="Levin J.Z."/>
            <person name="Mitchell T.K."/>
            <person name="Okubara P.A."/>
            <person name="Farman M.L."/>
            <person name="Kohn L.M."/>
            <person name="Birren B."/>
            <person name="Ma L.-J."/>
            <person name="Dean R.A."/>
        </authorList>
    </citation>
    <scope>NUCLEOTIDE SEQUENCE</scope>
    <source>
        <strain evidence="4">R3-111a-1</strain>
    </source>
</reference>
<feature type="region of interest" description="Disordered" evidence="1">
    <location>
        <begin position="631"/>
        <end position="786"/>
    </location>
</feature>
<evidence type="ECO:0000256" key="1">
    <source>
        <dbReference type="SAM" id="MobiDB-lite"/>
    </source>
</evidence>
<feature type="compositionally biased region" description="Basic and acidic residues" evidence="1">
    <location>
        <begin position="505"/>
        <end position="516"/>
    </location>
</feature>
<feature type="compositionally biased region" description="Low complexity" evidence="1">
    <location>
        <begin position="459"/>
        <end position="468"/>
    </location>
</feature>
<feature type="transmembrane region" description="Helical" evidence="2">
    <location>
        <begin position="12"/>
        <end position="34"/>
    </location>
</feature>
<reference evidence="3" key="2">
    <citation type="submission" date="2010-07" db="EMBL/GenBank/DDBJ databases">
        <authorList>
            <consortium name="The Broad Institute Genome Sequencing Platform"/>
            <consortium name="Broad Institute Genome Sequencing Center for Infectious Disease"/>
            <person name="Ma L.-J."/>
            <person name="Dead R."/>
            <person name="Young S."/>
            <person name="Zeng Q."/>
            <person name="Koehrsen M."/>
            <person name="Alvarado L."/>
            <person name="Berlin A."/>
            <person name="Chapman S.B."/>
            <person name="Chen Z."/>
            <person name="Freedman E."/>
            <person name="Gellesch M."/>
            <person name="Goldberg J."/>
            <person name="Griggs A."/>
            <person name="Gujja S."/>
            <person name="Heilman E.R."/>
            <person name="Heiman D."/>
            <person name="Hepburn T."/>
            <person name="Howarth C."/>
            <person name="Jen D."/>
            <person name="Larson L."/>
            <person name="Mehta T."/>
            <person name="Neiman D."/>
            <person name="Pearson M."/>
            <person name="Roberts A."/>
            <person name="Saif S."/>
            <person name="Shea T."/>
            <person name="Shenoy N."/>
            <person name="Sisk P."/>
            <person name="Stolte C."/>
            <person name="Sykes S."/>
            <person name="Walk T."/>
            <person name="White J."/>
            <person name="Yandava C."/>
            <person name="Haas B."/>
            <person name="Nusbaum C."/>
            <person name="Birren B."/>
        </authorList>
    </citation>
    <scope>NUCLEOTIDE SEQUENCE</scope>
    <source>
        <strain evidence="3">R3-111a-1</strain>
    </source>
</reference>
<keyword evidence="2" id="KW-0472">Membrane</keyword>
<dbReference type="VEuPathDB" id="FungiDB:GGTG_09465"/>
<dbReference type="EnsemblFungi" id="EJT72605">
    <property type="protein sequence ID" value="EJT72605"/>
    <property type="gene ID" value="GGTG_09465"/>
</dbReference>
<feature type="compositionally biased region" description="Basic residues" evidence="1">
    <location>
        <begin position="469"/>
        <end position="487"/>
    </location>
</feature>
<sequence length="839" mass="94965">MCSNWECMTQAAQFGIVFSAVFPALTITFLYWYLVWKQRQPPASSEDIEVIEIELPPPGRVEEGARPRCKKSEIQDTIASTHNNFFFFTQPQVAQPPQPRRQIEYHLVHEDELEDRLANSEDDIESQQPPPPSRRRKSKKPKKSLPQPPTPTLLPPYVYQASLPDNNVTPPSTSTQPHQRRPAWTNYYWNPPHLAWQQQQRQQQKWQQQWQQHQQAQPSNVPQAYHHMGSSQPSQSQMMYWYPVVQQPANLHGPRDMPAPVQVPQGRQAFPQSMKQPVQSVHSQQFAQPTQFAQTAQFAQTSQPTNISQNTQPTQFTQHMGFTHQSPHRESRAAQRQQDFMGQQQASSTHATTASPAMSRDTRTNPIHTDQHDDEPLVRGASWWRRLIWRLPATGRASTVDDSSTSRSRSTQSSPSMSPSPAPRRSRRRSRSRETRHPDSRQHRDRRRQWDDPAAPEGSQESLSSRSRSPSRVRARPVVRDSRRYRRRYSESIESDAAAQPQRGHSRDWARERRSLTPDFPDLSSLPSHTTLDSGEPPLSPSIGHDTNQDRRDRHYTETSVPLSPDSRTQSHTQTTEPQESMEIPQISLKPPQAAVAQDHVGRRRLDETDRRVSFDENPVSQSHIIEQISETTESIPGASGRNKLSDAAPRTSAHPEVPPVEPRVLYVEASPSEQSEAGSPSVPSKQEVGSPSVMVAKEEVAGTALANASPESGKDQMSRRSNQTQSPDLQHSSRRRSVLRRRASDADSYGSEESYMPSPPKPFATQTFSGRTSITGRRFGRDSKVSVADSMEVQLSPDETVFPGHKIPPAKRTRRSEARGSSSTFDRFRGSEDGIQHG</sequence>
<keyword evidence="2" id="KW-1133">Transmembrane helix</keyword>
<reference evidence="4" key="5">
    <citation type="submission" date="2018-04" db="UniProtKB">
        <authorList>
            <consortium name="EnsemblFungi"/>
        </authorList>
    </citation>
    <scope>IDENTIFICATION</scope>
    <source>
        <strain evidence="4">R3-111a-1</strain>
    </source>
</reference>
<accession>J3P7H4</accession>
<feature type="region of interest" description="Disordered" evidence="1">
    <location>
        <begin position="117"/>
        <end position="185"/>
    </location>
</feature>
<dbReference type="eggNOG" id="ENOG502RMP9">
    <property type="taxonomic scope" value="Eukaryota"/>
</dbReference>
<dbReference type="HOGENOM" id="CLU_345841_0_0_1"/>
<keyword evidence="5" id="KW-1185">Reference proteome</keyword>
<dbReference type="AlphaFoldDB" id="J3P7H4"/>
<feature type="compositionally biased region" description="Low complexity" evidence="1">
    <location>
        <begin position="343"/>
        <end position="355"/>
    </location>
</feature>
<feature type="region of interest" description="Disordered" evidence="1">
    <location>
        <begin position="798"/>
        <end position="839"/>
    </location>
</feature>
<feature type="compositionally biased region" description="Polar residues" evidence="1">
    <location>
        <begin position="765"/>
        <end position="776"/>
    </location>
</feature>
<evidence type="ECO:0000256" key="2">
    <source>
        <dbReference type="SAM" id="Phobius"/>
    </source>
</evidence>
<feature type="compositionally biased region" description="Basic residues" evidence="1">
    <location>
        <begin position="733"/>
        <end position="742"/>
    </location>
</feature>
<name>J3P7H4_GAET3</name>
<dbReference type="OrthoDB" id="5236168at2759"/>
<feature type="compositionally biased region" description="Basic and acidic residues" evidence="1">
    <location>
        <begin position="827"/>
        <end position="839"/>
    </location>
</feature>
<reference evidence="3" key="3">
    <citation type="submission" date="2010-09" db="EMBL/GenBank/DDBJ databases">
        <title>Annotation of Gaeumannomyces graminis var. tritici R3-111a-1.</title>
        <authorList>
            <consortium name="The Broad Institute Genome Sequencing Platform"/>
            <person name="Ma L.-J."/>
            <person name="Dead R."/>
            <person name="Young S.K."/>
            <person name="Zeng Q."/>
            <person name="Gargeya S."/>
            <person name="Fitzgerald M."/>
            <person name="Haas B."/>
            <person name="Abouelleil A."/>
            <person name="Alvarado L."/>
            <person name="Arachchi H.M."/>
            <person name="Berlin A."/>
            <person name="Brown A."/>
            <person name="Chapman S.B."/>
            <person name="Chen Z."/>
            <person name="Dunbar C."/>
            <person name="Freedman E."/>
            <person name="Gearin G."/>
            <person name="Gellesch M."/>
            <person name="Goldberg J."/>
            <person name="Griggs A."/>
            <person name="Gujja S."/>
            <person name="Heiman D."/>
            <person name="Howarth C."/>
            <person name="Larson L."/>
            <person name="Lui A."/>
            <person name="MacDonald P.J.P."/>
            <person name="Mehta T."/>
            <person name="Montmayeur A."/>
            <person name="Murphy C."/>
            <person name="Neiman D."/>
            <person name="Pearson M."/>
            <person name="Priest M."/>
            <person name="Roberts A."/>
            <person name="Saif S."/>
            <person name="Shea T."/>
            <person name="Shenoy N."/>
            <person name="Sisk P."/>
            <person name="Stolte C."/>
            <person name="Sykes S."/>
            <person name="Yandava C."/>
            <person name="Wortman J."/>
            <person name="Nusbaum C."/>
            <person name="Birren B."/>
        </authorList>
    </citation>
    <scope>NUCLEOTIDE SEQUENCE</scope>
    <source>
        <strain evidence="3">R3-111a-1</strain>
    </source>
</reference>
<feature type="compositionally biased region" description="Basic residues" evidence="1">
    <location>
        <begin position="133"/>
        <end position="143"/>
    </location>
</feature>
<feature type="compositionally biased region" description="Polar residues" evidence="1">
    <location>
        <begin position="720"/>
        <end position="731"/>
    </location>
</feature>
<keyword evidence="2" id="KW-0812">Transmembrane</keyword>
<feature type="compositionally biased region" description="Basic and acidic residues" evidence="1">
    <location>
        <begin position="600"/>
        <end position="615"/>
    </location>
</feature>
<feature type="compositionally biased region" description="Polar residues" evidence="1">
    <location>
        <begin position="558"/>
        <end position="579"/>
    </location>
</feature>
<dbReference type="Proteomes" id="UP000006039">
    <property type="component" value="Unassembled WGS sequence"/>
</dbReference>
<feature type="region of interest" description="Disordered" evidence="1">
    <location>
        <begin position="320"/>
        <end position="374"/>
    </location>
</feature>
<dbReference type="GeneID" id="20349923"/>
<feature type="compositionally biased region" description="Basic and acidic residues" evidence="1">
    <location>
        <begin position="432"/>
        <end position="442"/>
    </location>
</feature>
<protein>
    <submittedName>
        <fullName evidence="3 4">Uncharacterized protein</fullName>
    </submittedName>
</protein>
<organism evidence="3">
    <name type="scientific">Gaeumannomyces tritici (strain R3-111a-1)</name>
    <name type="common">Wheat and barley take-all root rot fungus</name>
    <name type="synonym">Gaeumannomyces graminis var. tritici</name>
    <dbReference type="NCBI Taxonomy" id="644352"/>
    <lineage>
        <taxon>Eukaryota</taxon>
        <taxon>Fungi</taxon>
        <taxon>Dikarya</taxon>
        <taxon>Ascomycota</taxon>
        <taxon>Pezizomycotina</taxon>
        <taxon>Sordariomycetes</taxon>
        <taxon>Sordariomycetidae</taxon>
        <taxon>Magnaporthales</taxon>
        <taxon>Magnaporthaceae</taxon>
        <taxon>Gaeumannomyces</taxon>
    </lineage>
</organism>
<dbReference type="EMBL" id="GL385399">
    <property type="protein sequence ID" value="EJT72605.1"/>
    <property type="molecule type" value="Genomic_DNA"/>
</dbReference>
<feature type="compositionally biased region" description="Polar residues" evidence="1">
    <location>
        <begin position="672"/>
        <end position="690"/>
    </location>
</feature>
<evidence type="ECO:0000313" key="4">
    <source>
        <dbReference type="EnsemblFungi" id="EJT72605"/>
    </source>
</evidence>
<evidence type="ECO:0000313" key="5">
    <source>
        <dbReference type="Proteomes" id="UP000006039"/>
    </source>
</evidence>
<reference evidence="5" key="1">
    <citation type="submission" date="2010-07" db="EMBL/GenBank/DDBJ databases">
        <title>The genome sequence of Gaeumannomyces graminis var. tritici strain R3-111a-1.</title>
        <authorList>
            <consortium name="The Broad Institute Genome Sequencing Platform"/>
            <person name="Ma L.-J."/>
            <person name="Dead R."/>
            <person name="Young S."/>
            <person name="Zeng Q."/>
            <person name="Koehrsen M."/>
            <person name="Alvarado L."/>
            <person name="Berlin A."/>
            <person name="Chapman S.B."/>
            <person name="Chen Z."/>
            <person name="Freedman E."/>
            <person name="Gellesch M."/>
            <person name="Goldberg J."/>
            <person name="Griggs A."/>
            <person name="Gujja S."/>
            <person name="Heilman E.R."/>
            <person name="Heiman D."/>
            <person name="Hepburn T."/>
            <person name="Howarth C."/>
            <person name="Jen D."/>
            <person name="Larson L."/>
            <person name="Mehta T."/>
            <person name="Neiman D."/>
            <person name="Pearson M."/>
            <person name="Roberts A."/>
            <person name="Saif S."/>
            <person name="Shea T."/>
            <person name="Shenoy N."/>
            <person name="Sisk P."/>
            <person name="Stolte C."/>
            <person name="Sykes S."/>
            <person name="Walk T."/>
            <person name="White J."/>
            <person name="Yandava C."/>
            <person name="Haas B."/>
            <person name="Nusbaum C."/>
            <person name="Birren B."/>
        </authorList>
    </citation>
    <scope>NUCLEOTIDE SEQUENCE [LARGE SCALE GENOMIC DNA]</scope>
    <source>
        <strain evidence="5">R3-111a-1</strain>
    </source>
</reference>
<dbReference type="RefSeq" id="XP_009225579.1">
    <property type="nucleotide sequence ID" value="XM_009227315.1"/>
</dbReference>
<feature type="compositionally biased region" description="Polar residues" evidence="1">
    <location>
        <begin position="163"/>
        <end position="177"/>
    </location>
</feature>
<feature type="region of interest" description="Disordered" evidence="1">
    <location>
        <begin position="396"/>
        <end position="619"/>
    </location>
</feature>
<evidence type="ECO:0000313" key="3">
    <source>
        <dbReference type="EMBL" id="EJT72605.1"/>
    </source>
</evidence>